<accession>A0A3B0WH14</accession>
<dbReference type="Pfam" id="PF13449">
    <property type="entry name" value="Phytase-like"/>
    <property type="match status" value="1"/>
</dbReference>
<name>A0A3B0WH14_9ZZZZ</name>
<evidence type="ECO:0000313" key="2">
    <source>
        <dbReference type="EMBL" id="VAW42874.1"/>
    </source>
</evidence>
<dbReference type="EC" id="3.1.4.46" evidence="2"/>
<evidence type="ECO:0000259" key="1">
    <source>
        <dbReference type="Pfam" id="PF13449"/>
    </source>
</evidence>
<dbReference type="GO" id="GO:0008889">
    <property type="term" value="F:glycerophosphodiester phosphodiesterase activity"/>
    <property type="evidence" value="ECO:0007669"/>
    <property type="project" value="UniProtKB-EC"/>
</dbReference>
<sequence length="391" mass="42122">MFSRPRSRLISILLLLFFALLFSSIAAAQSSQSRNDAQTVASVEVLGEVTFPTGTMFQNTEVGGLSSIVYDARTGLYYAIADDRSQINDARYYTIYIDVSDGSLDDGDVQFVRVTTILDENGQPFAAGSLDPEGIALTARGTLFISSEGSAGATPPINPFIKRFVRSGVQNGELVIPDKYLPDGSTVGVRNNLAFESLNITPNQQYLVTATENALAQDGPATDVGQGSLSRILVYDLFSRRPAHEFVYEVGEVPDVPDPVDSFRTNGLVELLALDNSGNFLAMERAFSVGKGNTVGVYEISLAGATDVSSYDDLYDENTGTAVPHTPVSKTLIFDIEDDFGIEPDNLEGMTFGPMLPDGRQLLIIVSDNNFNPANQLTQFIAVAVELVPAP</sequence>
<proteinExistence type="predicted"/>
<keyword evidence="2" id="KW-0378">Hydrolase</keyword>
<dbReference type="PANTHER" id="PTHR37957">
    <property type="entry name" value="BLR7070 PROTEIN"/>
    <property type="match status" value="1"/>
</dbReference>
<protein>
    <submittedName>
        <fullName evidence="2">Glycerophosphoryl diester phosphodiesterase</fullName>
        <ecNumber evidence="2">3.1.4.46</ecNumber>
    </submittedName>
</protein>
<gene>
    <name evidence="2" type="ORF">MNBD_CHLOROFLEXI01-5350</name>
</gene>
<dbReference type="AlphaFoldDB" id="A0A3B0WH14"/>
<organism evidence="2">
    <name type="scientific">hydrothermal vent metagenome</name>
    <dbReference type="NCBI Taxonomy" id="652676"/>
    <lineage>
        <taxon>unclassified sequences</taxon>
        <taxon>metagenomes</taxon>
        <taxon>ecological metagenomes</taxon>
    </lineage>
</organism>
<dbReference type="PANTHER" id="PTHR37957:SF1">
    <property type="entry name" value="PHYTASE-LIKE DOMAIN-CONTAINING PROTEIN"/>
    <property type="match status" value="1"/>
</dbReference>
<feature type="domain" description="Phytase-like" evidence="1">
    <location>
        <begin position="60"/>
        <end position="371"/>
    </location>
</feature>
<dbReference type="InterPro" id="IPR027372">
    <property type="entry name" value="Phytase-like_dom"/>
</dbReference>
<dbReference type="EMBL" id="UOEU01000978">
    <property type="protein sequence ID" value="VAW42874.1"/>
    <property type="molecule type" value="Genomic_DNA"/>
</dbReference>
<reference evidence="2" key="1">
    <citation type="submission" date="2018-06" db="EMBL/GenBank/DDBJ databases">
        <authorList>
            <person name="Zhirakovskaya E."/>
        </authorList>
    </citation>
    <scope>NUCLEOTIDE SEQUENCE</scope>
</reference>